<dbReference type="AlphaFoldDB" id="A0A6F9DRQ6"/>
<reference evidence="6" key="1">
    <citation type="submission" date="2020-04" db="EMBL/GenBank/DDBJ databases">
        <authorList>
            <person name="Neveu A P."/>
        </authorList>
    </citation>
    <scope>NUCLEOTIDE SEQUENCE</scope>
    <source>
        <tissue evidence="6">Whole embryo</tissue>
    </source>
</reference>
<feature type="binding site" evidence="5">
    <location>
        <position position="232"/>
    </location>
    <ligand>
        <name>Fe cation</name>
        <dbReference type="ChEBI" id="CHEBI:24875"/>
        <note>catalytic</note>
    </ligand>
</feature>
<evidence type="ECO:0000256" key="4">
    <source>
        <dbReference type="ARBA" id="ARBA00023004"/>
    </source>
</evidence>
<evidence type="ECO:0000256" key="1">
    <source>
        <dbReference type="ARBA" id="ARBA00006787"/>
    </source>
</evidence>
<dbReference type="GO" id="GO:0046872">
    <property type="term" value="F:metal ion binding"/>
    <property type="evidence" value="ECO:0007669"/>
    <property type="project" value="UniProtKB-KW"/>
</dbReference>
<feature type="binding site" evidence="5">
    <location>
        <position position="173"/>
    </location>
    <ligand>
        <name>Fe cation</name>
        <dbReference type="ChEBI" id="CHEBI:24875"/>
        <note>catalytic</note>
    </ligand>
</feature>
<gene>
    <name evidence="6" type="primary">Rpe65</name>
</gene>
<feature type="binding site" evidence="5">
    <location>
        <position position="515"/>
    </location>
    <ligand>
        <name>Fe cation</name>
        <dbReference type="ChEBI" id="CHEBI:24875"/>
        <note>catalytic</note>
    </ligand>
</feature>
<keyword evidence="3" id="KW-0560">Oxidoreductase</keyword>
<dbReference type="PANTHER" id="PTHR10543">
    <property type="entry name" value="BETA-CAROTENE DIOXYGENASE"/>
    <property type="match status" value="1"/>
</dbReference>
<dbReference type="InterPro" id="IPR004294">
    <property type="entry name" value="Carotenoid_Oase"/>
</dbReference>
<feature type="binding site" evidence="5">
    <location>
        <position position="303"/>
    </location>
    <ligand>
        <name>Fe cation</name>
        <dbReference type="ChEBI" id="CHEBI:24875"/>
        <note>catalytic</note>
    </ligand>
</feature>
<proteinExistence type="evidence at transcript level"/>
<evidence type="ECO:0000256" key="3">
    <source>
        <dbReference type="ARBA" id="ARBA00023002"/>
    </source>
</evidence>
<evidence type="ECO:0000313" key="6">
    <source>
        <dbReference type="EMBL" id="CAB3265688.1"/>
    </source>
</evidence>
<keyword evidence="4 5" id="KW-0408">Iron</keyword>
<protein>
    <submittedName>
        <fullName evidence="6">RPE65 RPE65 homolog</fullName>
    </submittedName>
</protein>
<keyword evidence="2 5" id="KW-0479">Metal-binding</keyword>
<name>A0A6F9DRQ6_9ASCI</name>
<sequence>MAHTNVARAFANGMETKEKLCEIKGSIPLWLKGEVIRNGPGEFELGGDTFDHYFDGHALLHKFIIENGVVSYKSKFLKSESFKHNHAHNRLLYGTFGHASFPDPCKNMFSRLFTQMTVSPPQDACNVNIAALGDAHYTITDAGHAFRINPETLETENKLNFKKLLNLPITTAHPHHDANGDYFNIGTMFGANACYCIVKVPSCKFAEVDPMQQLEVHSKIPLDDQFQPTYFHSFGLTRNHIVLHDQNLRINIFKLLASGYTWNSILSCLVEDLKRPSIFHIVEKETGKQIPITFVAKAKFCFHFINCHEVEENGKHFLVIDMIASDKPNTGWNLWSVEKLKKGEITALPENMTKAIRFLLPLSTESLVVGQAVTSFGCEASAKLQEDGSVFLEPEILSRNAPSSIELPRINYVYNGLKYRYFYTIGHEKVFPSDQLVKVDIETKQAKIWQQENCVPSEPIFVARPGSTAEDDGILLSTVINLEQGKPVFMVILDASDMTEIARAEVDTVVPFPLHGIFKTKL</sequence>
<dbReference type="GO" id="GO:0042574">
    <property type="term" value="P:retinal metabolic process"/>
    <property type="evidence" value="ECO:0007669"/>
    <property type="project" value="TreeGrafter"/>
</dbReference>
<dbReference type="GO" id="GO:0003834">
    <property type="term" value="F:beta-carotene 15,15'-dioxygenase activity"/>
    <property type="evidence" value="ECO:0007669"/>
    <property type="project" value="TreeGrafter"/>
</dbReference>
<accession>A0A6F9DRQ6</accession>
<dbReference type="Pfam" id="PF03055">
    <property type="entry name" value="RPE65"/>
    <property type="match status" value="1"/>
</dbReference>
<comment type="similarity">
    <text evidence="1">Belongs to the carotenoid oxygenase family.</text>
</comment>
<dbReference type="GO" id="GO:0010436">
    <property type="term" value="F:carotenoid dioxygenase activity"/>
    <property type="evidence" value="ECO:0007669"/>
    <property type="project" value="TreeGrafter"/>
</dbReference>
<organism evidence="6">
    <name type="scientific">Phallusia mammillata</name>
    <dbReference type="NCBI Taxonomy" id="59560"/>
    <lineage>
        <taxon>Eukaryota</taxon>
        <taxon>Metazoa</taxon>
        <taxon>Chordata</taxon>
        <taxon>Tunicata</taxon>
        <taxon>Ascidiacea</taxon>
        <taxon>Phlebobranchia</taxon>
        <taxon>Ascidiidae</taxon>
        <taxon>Phallusia</taxon>
    </lineage>
</organism>
<comment type="cofactor">
    <cofactor evidence="5">
        <name>Fe(2+)</name>
        <dbReference type="ChEBI" id="CHEBI:29033"/>
    </cofactor>
    <text evidence="5">Binds 1 Fe(2+) ion per subunit.</text>
</comment>
<dbReference type="EMBL" id="LR789826">
    <property type="protein sequence ID" value="CAB3265688.1"/>
    <property type="molecule type" value="mRNA"/>
</dbReference>
<dbReference type="GO" id="GO:0016121">
    <property type="term" value="P:carotene catabolic process"/>
    <property type="evidence" value="ECO:0007669"/>
    <property type="project" value="TreeGrafter"/>
</dbReference>
<evidence type="ECO:0000256" key="2">
    <source>
        <dbReference type="ARBA" id="ARBA00022723"/>
    </source>
</evidence>
<evidence type="ECO:0000256" key="5">
    <source>
        <dbReference type="PIRSR" id="PIRSR604294-1"/>
    </source>
</evidence>
<dbReference type="PANTHER" id="PTHR10543:SF24">
    <property type="entry name" value="CAROTENOID ISOMEROOXYGENASE"/>
    <property type="match status" value="1"/>
</dbReference>